<protein>
    <submittedName>
        <fullName evidence="3">Acetyltransferase</fullName>
    </submittedName>
</protein>
<dbReference type="InterPro" id="IPR020019">
    <property type="entry name" value="AcTrfase_PglD-like"/>
</dbReference>
<dbReference type="Proteomes" id="UP001179361">
    <property type="component" value="Unassembled WGS sequence"/>
</dbReference>
<dbReference type="CDD" id="cd03360">
    <property type="entry name" value="LbH_AT_putative"/>
    <property type="match status" value="1"/>
</dbReference>
<name>A0ABS8Q0J0_9BURK</name>
<dbReference type="Gene3D" id="2.160.10.10">
    <property type="entry name" value="Hexapeptide repeat proteins"/>
    <property type="match status" value="1"/>
</dbReference>
<evidence type="ECO:0000256" key="1">
    <source>
        <dbReference type="ARBA" id="ARBA00007274"/>
    </source>
</evidence>
<proteinExistence type="inferred from homology"/>
<dbReference type="RefSeq" id="WP_231056573.1">
    <property type="nucleotide sequence ID" value="NZ_JAJNOC010000001.1"/>
</dbReference>
<dbReference type="Pfam" id="PF00132">
    <property type="entry name" value="Hexapep"/>
    <property type="match status" value="1"/>
</dbReference>
<dbReference type="EMBL" id="JAJNOC010000001">
    <property type="protein sequence ID" value="MCD2515258.1"/>
    <property type="molecule type" value="Genomic_DNA"/>
</dbReference>
<gene>
    <name evidence="3" type="ORF">LQ564_02905</name>
</gene>
<organism evidence="3 4">
    <name type="scientific">Massilia phyllostachyos</name>
    <dbReference type="NCBI Taxonomy" id="2898585"/>
    <lineage>
        <taxon>Bacteria</taxon>
        <taxon>Pseudomonadati</taxon>
        <taxon>Pseudomonadota</taxon>
        <taxon>Betaproteobacteria</taxon>
        <taxon>Burkholderiales</taxon>
        <taxon>Oxalobacteraceae</taxon>
        <taxon>Telluria group</taxon>
        <taxon>Massilia</taxon>
    </lineage>
</organism>
<dbReference type="InterPro" id="IPR011004">
    <property type="entry name" value="Trimer_LpxA-like_sf"/>
</dbReference>
<dbReference type="InterPro" id="IPR041561">
    <property type="entry name" value="PglD_N"/>
</dbReference>
<comment type="similarity">
    <text evidence="1">Belongs to the transferase hexapeptide repeat family.</text>
</comment>
<dbReference type="InterPro" id="IPR001451">
    <property type="entry name" value="Hexapep"/>
</dbReference>
<feature type="domain" description="PglD N-terminal" evidence="2">
    <location>
        <begin position="11"/>
        <end position="87"/>
    </location>
</feature>
<dbReference type="SUPFAM" id="SSF51161">
    <property type="entry name" value="Trimeric LpxA-like enzymes"/>
    <property type="match status" value="1"/>
</dbReference>
<reference evidence="3" key="1">
    <citation type="submission" date="2021-11" db="EMBL/GenBank/DDBJ databases">
        <title>The complete genome of Massilia sp sp. G4R7.</title>
        <authorList>
            <person name="Liu L."/>
            <person name="Yue J."/>
            <person name="Yuan J."/>
            <person name="Yang F."/>
            <person name="Li L."/>
        </authorList>
    </citation>
    <scope>NUCLEOTIDE SEQUENCE</scope>
    <source>
        <strain evidence="3">G4R7</strain>
    </source>
</reference>
<evidence type="ECO:0000313" key="3">
    <source>
        <dbReference type="EMBL" id="MCD2515258.1"/>
    </source>
</evidence>
<evidence type="ECO:0000313" key="4">
    <source>
        <dbReference type="Proteomes" id="UP001179361"/>
    </source>
</evidence>
<accession>A0ABS8Q0J0</accession>
<evidence type="ECO:0000259" key="2">
    <source>
        <dbReference type="Pfam" id="PF17836"/>
    </source>
</evidence>
<dbReference type="Gene3D" id="3.40.50.20">
    <property type="match status" value="1"/>
</dbReference>
<dbReference type="PANTHER" id="PTHR43300:SF11">
    <property type="entry name" value="ACETYLTRANSFERASE RV3034C-RELATED"/>
    <property type="match status" value="1"/>
</dbReference>
<comment type="caution">
    <text evidence="3">The sequence shown here is derived from an EMBL/GenBank/DDBJ whole genome shotgun (WGS) entry which is preliminary data.</text>
</comment>
<dbReference type="PANTHER" id="PTHR43300">
    <property type="entry name" value="ACETYLTRANSFERASE"/>
    <property type="match status" value="1"/>
</dbReference>
<dbReference type="InterPro" id="IPR050179">
    <property type="entry name" value="Trans_hexapeptide_repeat"/>
</dbReference>
<keyword evidence="4" id="KW-1185">Reference proteome</keyword>
<sequence length="217" mass="23065">MDLSPDPALRRILVISAGGFGRTIHGMVRDDPASGKEWRIAGFLDSRPEMAGKTALPIVGDPLTYQRQPGEEFICALGDPRQRRRFAAPLLAQGAVFMNLCTGLIDYGGPVMGQGCIFEQHVRTGVDLRMGDFVIVQSTTIIGYEVRIGSYVTIGSFVFVGGGAEIGDDVIIHPHATILPGVKLGAGSVIGAGSVVIKDVPPGVTMMGNPARIFQFK</sequence>
<dbReference type="Pfam" id="PF17836">
    <property type="entry name" value="PglD_N"/>
    <property type="match status" value="1"/>
</dbReference>